<dbReference type="HAMAP" id="MF_00838">
    <property type="entry name" value="DacB"/>
    <property type="match status" value="1"/>
</dbReference>
<dbReference type="Proteomes" id="UP000269301">
    <property type="component" value="Unassembled WGS sequence"/>
</dbReference>
<keyword evidence="6" id="KW-0472">Membrane</keyword>
<keyword evidence="5 6" id="KW-0067">ATP-binding</keyword>
<dbReference type="InterPro" id="IPR036888">
    <property type="entry name" value="DNA_integrity_DisA_N_sf"/>
</dbReference>
<keyword evidence="2 6" id="KW-0808">Transferase</keyword>
<evidence type="ECO:0000256" key="6">
    <source>
        <dbReference type="HAMAP-Rule" id="MF_00838"/>
    </source>
</evidence>
<evidence type="ECO:0000313" key="9">
    <source>
        <dbReference type="Proteomes" id="UP000269301"/>
    </source>
</evidence>
<dbReference type="PIRSF" id="PIRSF004793">
    <property type="entry name" value="UCP004793"/>
    <property type="match status" value="1"/>
</dbReference>
<sequence length="206" mass="22923">MTSDPRLSAPIFNHLRGNLEKLSQEIHQMIQSFDIKESGILNEFDEIHHLFHEVQINAASYYLRSYLAPYTNHFSALSTAIQHLSERNHGALIVIERNDELNTFIHSGVLIHANLSSALLESIFYSGNPLHDGAVLIRNHEIISAANILPVSDRKSNVKKLGTRHRAALGISELTDALVLVVSEETGRATFALDGNLYPIMAKGLH</sequence>
<accession>A0A495A0I7</accession>
<gene>
    <name evidence="6" type="primary">dacB</name>
    <name evidence="8" type="ORF">D8M06_11170</name>
</gene>
<dbReference type="Gene3D" id="1.10.287.770">
    <property type="entry name" value="YojJ-like"/>
    <property type="match status" value="1"/>
</dbReference>
<dbReference type="GO" id="GO:0006171">
    <property type="term" value="P:cAMP biosynthetic process"/>
    <property type="evidence" value="ECO:0007669"/>
    <property type="project" value="InterPro"/>
</dbReference>
<evidence type="ECO:0000256" key="1">
    <source>
        <dbReference type="ARBA" id="ARBA00000877"/>
    </source>
</evidence>
<keyword evidence="6" id="KW-0812">Transmembrane</keyword>
<feature type="domain" description="DAC" evidence="7">
    <location>
        <begin position="55"/>
        <end position="203"/>
    </location>
</feature>
<proteinExistence type="inferred from homology"/>
<dbReference type="GO" id="GO:0005524">
    <property type="term" value="F:ATP binding"/>
    <property type="evidence" value="ECO:0007669"/>
    <property type="project" value="UniProtKB-UniRule"/>
</dbReference>
<dbReference type="OrthoDB" id="9807385at2"/>
<comment type="similarity">
    <text evidence="6">Belongs to the adenylate cyclase family. DacB/CdaS subfamily.</text>
</comment>
<dbReference type="PANTHER" id="PTHR34185:SF2">
    <property type="entry name" value="CYCLIC DI-AMP SYNTHASE CDAS"/>
    <property type="match status" value="1"/>
</dbReference>
<evidence type="ECO:0000256" key="3">
    <source>
        <dbReference type="ARBA" id="ARBA00022695"/>
    </source>
</evidence>
<dbReference type="AlphaFoldDB" id="A0A495A0I7"/>
<dbReference type="InterPro" id="IPR014046">
    <property type="entry name" value="C-di-AMP_synthase"/>
</dbReference>
<dbReference type="Pfam" id="PF02457">
    <property type="entry name" value="DAC"/>
    <property type="match status" value="1"/>
</dbReference>
<dbReference type="Gene3D" id="3.40.1700.10">
    <property type="entry name" value="DNA integrity scanning protein, DisA, N-terminal domain"/>
    <property type="match status" value="1"/>
</dbReference>
<dbReference type="EC" id="2.7.7.85" evidence="6"/>
<keyword evidence="4 6" id="KW-0547">Nucleotide-binding</keyword>
<dbReference type="InterPro" id="IPR019457">
    <property type="entry name" value="CdaS_N"/>
</dbReference>
<dbReference type="InterPro" id="IPR034693">
    <property type="entry name" value="CdaS"/>
</dbReference>
<evidence type="ECO:0000313" key="8">
    <source>
        <dbReference type="EMBL" id="RKQ32952.1"/>
    </source>
</evidence>
<dbReference type="NCBIfam" id="NF038328">
    <property type="entry name" value="c-di-AMP_CdaS"/>
    <property type="match status" value="1"/>
</dbReference>
<comment type="function">
    <text evidence="6">Catalyzes the condensation of 2 ATP molecules into cyclic di-AMP (c-di-AMP), a second messenger used to regulate differing processes in different bacteria.</text>
</comment>
<dbReference type="Pfam" id="PF10372">
    <property type="entry name" value="CdaS_N"/>
    <property type="match status" value="1"/>
</dbReference>
<comment type="caution">
    <text evidence="8">The sequence shown here is derived from an EMBL/GenBank/DDBJ whole genome shotgun (WGS) entry which is preliminary data.</text>
</comment>
<dbReference type="RefSeq" id="WP_121204489.1">
    <property type="nucleotide sequence ID" value="NZ_RBZP01000008.1"/>
</dbReference>
<comment type="catalytic activity">
    <reaction evidence="1 6">
        <text>2 ATP = 3',3'-c-di-AMP + 2 diphosphate</text>
        <dbReference type="Rhea" id="RHEA:35655"/>
        <dbReference type="ChEBI" id="CHEBI:30616"/>
        <dbReference type="ChEBI" id="CHEBI:33019"/>
        <dbReference type="ChEBI" id="CHEBI:71500"/>
        <dbReference type="EC" id="2.7.7.85"/>
    </reaction>
</comment>
<evidence type="ECO:0000256" key="5">
    <source>
        <dbReference type="ARBA" id="ARBA00022840"/>
    </source>
</evidence>
<keyword evidence="6" id="KW-1003">Cell membrane</keyword>
<name>A0A495A0I7_9BACI</name>
<keyword evidence="3 6" id="KW-0548">Nucleotidyltransferase</keyword>
<dbReference type="PANTHER" id="PTHR34185">
    <property type="entry name" value="DIADENYLATE CYCLASE"/>
    <property type="match status" value="1"/>
</dbReference>
<dbReference type="GO" id="GO:0106408">
    <property type="term" value="F:diadenylate cyclase activity"/>
    <property type="evidence" value="ECO:0007669"/>
    <property type="project" value="UniProtKB-EC"/>
</dbReference>
<evidence type="ECO:0000256" key="4">
    <source>
        <dbReference type="ARBA" id="ARBA00022741"/>
    </source>
</evidence>
<protein>
    <recommendedName>
        <fullName evidence="6">Diadenylate cyclase</fullName>
        <shortName evidence="6">DAC</shortName>
        <ecNumber evidence="6">2.7.7.85</ecNumber>
    </recommendedName>
    <alternativeName>
        <fullName evidence="6">Cyclic-di-AMP synthase</fullName>
        <shortName evidence="6">c-di-AMP synthase</shortName>
    </alternativeName>
</protein>
<dbReference type="GO" id="GO:0004016">
    <property type="term" value="F:adenylate cyclase activity"/>
    <property type="evidence" value="ECO:0007669"/>
    <property type="project" value="UniProtKB-UniRule"/>
</dbReference>
<reference evidence="8 9" key="1">
    <citation type="journal article" date="2016" name="Int. J. Syst. Evol. Microbiol.">
        <title>Oceanobacillus halophilus sp. nov., a novel moderately halophilic bacterium from a hypersaline lake.</title>
        <authorList>
            <person name="Amoozegar M.A."/>
            <person name="Bagheri M."/>
            <person name="Makhdoumi A."/>
            <person name="Nikou M.M."/>
            <person name="Fazeli S.A.S."/>
            <person name="Schumann P."/>
            <person name="Sproer C."/>
            <person name="Sanchez-Porro C."/>
            <person name="Ventosa A."/>
        </authorList>
    </citation>
    <scope>NUCLEOTIDE SEQUENCE [LARGE SCALE GENOMIC DNA]</scope>
    <source>
        <strain evidence="8 9">DSM 23996</strain>
    </source>
</reference>
<comment type="subunit">
    <text evidence="6">Probably oligomerizes.</text>
</comment>
<dbReference type="EMBL" id="RBZP01000008">
    <property type="protein sequence ID" value="RKQ32952.1"/>
    <property type="molecule type" value="Genomic_DNA"/>
</dbReference>
<keyword evidence="6" id="KW-1133">Transmembrane helix</keyword>
<keyword evidence="9" id="KW-1185">Reference proteome</keyword>
<dbReference type="InterPro" id="IPR053472">
    <property type="entry name" value="DAC_CdaS-like"/>
</dbReference>
<dbReference type="SUPFAM" id="SSF143597">
    <property type="entry name" value="YojJ-like"/>
    <property type="match status" value="1"/>
</dbReference>
<evidence type="ECO:0000259" key="7">
    <source>
        <dbReference type="PROSITE" id="PS51794"/>
    </source>
</evidence>
<evidence type="ECO:0000256" key="2">
    <source>
        <dbReference type="ARBA" id="ARBA00022679"/>
    </source>
</evidence>
<dbReference type="InterPro" id="IPR003390">
    <property type="entry name" value="DNA_integrity_scan_DisA_N"/>
</dbReference>
<dbReference type="InterPro" id="IPR050338">
    <property type="entry name" value="DisA"/>
</dbReference>
<dbReference type="PROSITE" id="PS51794">
    <property type="entry name" value="DAC"/>
    <property type="match status" value="1"/>
</dbReference>
<organism evidence="8 9">
    <name type="scientific">Oceanobacillus halophilus</name>
    <dbReference type="NCBI Taxonomy" id="930130"/>
    <lineage>
        <taxon>Bacteria</taxon>
        <taxon>Bacillati</taxon>
        <taxon>Bacillota</taxon>
        <taxon>Bacilli</taxon>
        <taxon>Bacillales</taxon>
        <taxon>Bacillaceae</taxon>
        <taxon>Oceanobacillus</taxon>
    </lineage>
</organism>